<feature type="transmembrane region" description="Helical" evidence="6">
    <location>
        <begin position="184"/>
        <end position="202"/>
    </location>
</feature>
<dbReference type="PROSITE" id="PS50850">
    <property type="entry name" value="MFS"/>
    <property type="match status" value="1"/>
</dbReference>
<evidence type="ECO:0000256" key="5">
    <source>
        <dbReference type="ARBA" id="ARBA00023136"/>
    </source>
</evidence>
<dbReference type="InterPro" id="IPR020846">
    <property type="entry name" value="MFS_dom"/>
</dbReference>
<gene>
    <name evidence="8" type="ORF">WIS52_21605</name>
</gene>
<feature type="transmembrane region" description="Helical" evidence="6">
    <location>
        <begin position="25"/>
        <end position="48"/>
    </location>
</feature>
<keyword evidence="4 6" id="KW-1133">Transmembrane helix</keyword>
<dbReference type="InterPro" id="IPR011701">
    <property type="entry name" value="MFS"/>
</dbReference>
<organism evidence="8 9">
    <name type="scientific">Pseudonocardia nematodicida</name>
    <dbReference type="NCBI Taxonomy" id="1206997"/>
    <lineage>
        <taxon>Bacteria</taxon>
        <taxon>Bacillati</taxon>
        <taxon>Actinomycetota</taxon>
        <taxon>Actinomycetes</taxon>
        <taxon>Pseudonocardiales</taxon>
        <taxon>Pseudonocardiaceae</taxon>
        <taxon>Pseudonocardia</taxon>
    </lineage>
</organism>
<feature type="transmembrane region" description="Helical" evidence="6">
    <location>
        <begin position="118"/>
        <end position="141"/>
    </location>
</feature>
<evidence type="ECO:0000256" key="1">
    <source>
        <dbReference type="ARBA" id="ARBA00004651"/>
    </source>
</evidence>
<dbReference type="Gene3D" id="1.20.1250.20">
    <property type="entry name" value="MFS general substrate transporter like domains"/>
    <property type="match status" value="2"/>
</dbReference>
<sequence length="430" mass="44972">MTETADRASGFGGWLDRQGIARPLAWGYLALLLFMIGDGIELGFLAPYLTSEGFTAAEVATLISVYGIVVAIAAWLAGALAEAWGPRRVMLIGLAIWAVFEVIFLGFGVGAGNYDVMLIAYGIRGLGYPFFAYGFLVWVTMETPKHVLGRAVGWYWFFSTAGLGVISAYFAGAVIPLVGELATMWISLGFVLAGGVLLIIGVRAHSRGGDGSALGNLSKVGRGLTIVKTHPKVGIGGVVRIINTLCFYAFPVFLAGHMINDVGFTLPEWQAIWGTMLLANIIGNLLAGYLGDRLGPVNVVAWFGGVGCVVTVLGMYYVPAWLGPNFAAVTAVAVLLGLAMAAYVPLSAIVPILAGSRKAAAVAILNLGAGLSNAVGPLMVRGFLGPLGVSGMMWLLAATYAVGIALTVLLRDPAVDEMRAGSRALPARES</sequence>
<feature type="transmembrane region" description="Helical" evidence="6">
    <location>
        <begin position="153"/>
        <end position="178"/>
    </location>
</feature>
<comment type="subcellular location">
    <subcellularLocation>
        <location evidence="1">Cell membrane</location>
        <topology evidence="1">Multi-pass membrane protein</topology>
    </subcellularLocation>
</comment>
<dbReference type="RefSeq" id="WP_349300140.1">
    <property type="nucleotide sequence ID" value="NZ_JBEDNQ010000009.1"/>
</dbReference>
<feature type="transmembrane region" description="Helical" evidence="6">
    <location>
        <begin position="392"/>
        <end position="410"/>
    </location>
</feature>
<dbReference type="Proteomes" id="UP001494902">
    <property type="component" value="Unassembled WGS sequence"/>
</dbReference>
<dbReference type="EMBL" id="JBEDNQ010000009">
    <property type="protein sequence ID" value="MEQ3553072.1"/>
    <property type="molecule type" value="Genomic_DNA"/>
</dbReference>
<dbReference type="SUPFAM" id="SSF103473">
    <property type="entry name" value="MFS general substrate transporter"/>
    <property type="match status" value="1"/>
</dbReference>
<evidence type="ECO:0000256" key="2">
    <source>
        <dbReference type="ARBA" id="ARBA00022448"/>
    </source>
</evidence>
<feature type="domain" description="Major facilitator superfamily (MFS) profile" evidence="7">
    <location>
        <begin position="23"/>
        <end position="415"/>
    </location>
</feature>
<evidence type="ECO:0000313" key="8">
    <source>
        <dbReference type="EMBL" id="MEQ3553072.1"/>
    </source>
</evidence>
<dbReference type="Pfam" id="PF07690">
    <property type="entry name" value="MFS_1"/>
    <property type="match status" value="2"/>
</dbReference>
<keyword evidence="5 6" id="KW-0472">Membrane</keyword>
<feature type="transmembrane region" description="Helical" evidence="6">
    <location>
        <begin position="271"/>
        <end position="290"/>
    </location>
</feature>
<dbReference type="InterPro" id="IPR050930">
    <property type="entry name" value="MFS_Vesicular_Transporter"/>
</dbReference>
<evidence type="ECO:0000256" key="4">
    <source>
        <dbReference type="ARBA" id="ARBA00022989"/>
    </source>
</evidence>
<evidence type="ECO:0000256" key="6">
    <source>
        <dbReference type="SAM" id="Phobius"/>
    </source>
</evidence>
<proteinExistence type="predicted"/>
<dbReference type="NCBIfam" id="TIGR00897">
    <property type="entry name" value="2A0118"/>
    <property type="match status" value="1"/>
</dbReference>
<evidence type="ECO:0000259" key="7">
    <source>
        <dbReference type="PROSITE" id="PS50850"/>
    </source>
</evidence>
<feature type="transmembrane region" description="Helical" evidence="6">
    <location>
        <begin position="297"/>
        <end position="320"/>
    </location>
</feature>
<feature type="transmembrane region" description="Helical" evidence="6">
    <location>
        <begin position="89"/>
        <end position="112"/>
    </location>
</feature>
<feature type="transmembrane region" description="Helical" evidence="6">
    <location>
        <begin position="326"/>
        <end position="353"/>
    </location>
</feature>
<keyword evidence="2" id="KW-0813">Transport</keyword>
<comment type="caution">
    <text evidence="8">The sequence shown here is derived from an EMBL/GenBank/DDBJ whole genome shotgun (WGS) entry which is preliminary data.</text>
</comment>
<feature type="transmembrane region" description="Helical" evidence="6">
    <location>
        <begin position="360"/>
        <end position="380"/>
    </location>
</feature>
<evidence type="ECO:0000313" key="9">
    <source>
        <dbReference type="Proteomes" id="UP001494902"/>
    </source>
</evidence>
<accession>A0ABV1KHI3</accession>
<protein>
    <submittedName>
        <fullName evidence="8">MFS transporter</fullName>
    </submittedName>
</protein>
<dbReference type="CDD" id="cd17337">
    <property type="entry name" value="MFS_CsbX"/>
    <property type="match status" value="1"/>
</dbReference>
<keyword evidence="9" id="KW-1185">Reference proteome</keyword>
<dbReference type="PANTHER" id="PTHR23506">
    <property type="entry name" value="GH10249P"/>
    <property type="match status" value="1"/>
</dbReference>
<dbReference type="InterPro" id="IPR036259">
    <property type="entry name" value="MFS_trans_sf"/>
</dbReference>
<feature type="transmembrane region" description="Helical" evidence="6">
    <location>
        <begin position="238"/>
        <end position="259"/>
    </location>
</feature>
<dbReference type="PANTHER" id="PTHR23506:SF23">
    <property type="entry name" value="GH10249P"/>
    <property type="match status" value="1"/>
</dbReference>
<dbReference type="InterPro" id="IPR004748">
    <property type="entry name" value="Polyol_permease-like"/>
</dbReference>
<evidence type="ECO:0000256" key="3">
    <source>
        <dbReference type="ARBA" id="ARBA00022692"/>
    </source>
</evidence>
<keyword evidence="3 6" id="KW-0812">Transmembrane</keyword>
<feature type="transmembrane region" description="Helical" evidence="6">
    <location>
        <begin position="54"/>
        <end position="77"/>
    </location>
</feature>
<name>A0ABV1KHI3_9PSEU</name>
<reference evidence="8 9" key="1">
    <citation type="submission" date="2024-03" db="EMBL/GenBank/DDBJ databases">
        <title>Draft genome sequence of Pseudonocardia nematodicida JCM 31783.</title>
        <authorList>
            <person name="Butdee W."/>
            <person name="Duangmal K."/>
        </authorList>
    </citation>
    <scope>NUCLEOTIDE SEQUENCE [LARGE SCALE GENOMIC DNA]</scope>
    <source>
        <strain evidence="8 9">JCM 31783</strain>
    </source>
</reference>